<gene>
    <name evidence="2" type="ORF">GF068_08225</name>
</gene>
<dbReference type="AlphaFoldDB" id="A0A6N7PIS2"/>
<sequence>MGIGFGGGCAAGGGNLPGGGGEGGEGGSGGSGNGGSIGPGPVGPGGGGVGGGGPACAKFTAEAQQAPAAMLTVLDASASMNKQSKWGTAQLAIKSAIDKDVFDTMSLGLTVFPASLTDPPLCLCQGLDYELCKQFIGGVSCGFSFLPQVPVAPAGLEKTNAATGVRRQMYDWLVSHPPLSNVDDGSPIYDALQAGYASLKSENIERRMLVLITDGGFSCTSVASPAREGYQDLNGCPDWEKPKSVNDLITAARTDPSKPIFTFIVGVPGSNSTGAKVDGFDTPPYNMLLALSTYAVSGSPDTVDPTCDKEAVFSEAGAAPAKPCHIDLSSGAAFNADTLANAIADVRGKALGCVYDLPPPPPGEQIDKNQVNVNITLDGAPQNLKKRTDPLDLCPQDGCWDYTADGKVELLGKACTSLGAATDVKVDIQVGCETILK</sequence>
<evidence type="ECO:0000313" key="3">
    <source>
        <dbReference type="Proteomes" id="UP000440224"/>
    </source>
</evidence>
<reference evidence="2 3" key="1">
    <citation type="submission" date="2019-10" db="EMBL/GenBank/DDBJ databases">
        <title>A soil myxobacterium in the family Polyangiaceae.</title>
        <authorList>
            <person name="Li Y."/>
            <person name="Wang J."/>
        </authorList>
    </citation>
    <scope>NUCLEOTIDE SEQUENCE [LARGE SCALE GENOMIC DNA]</scope>
    <source>
        <strain evidence="2 3">DSM 14734</strain>
    </source>
</reference>
<keyword evidence="3" id="KW-1185">Reference proteome</keyword>
<dbReference type="SUPFAM" id="SSF53300">
    <property type="entry name" value="vWA-like"/>
    <property type="match status" value="1"/>
</dbReference>
<evidence type="ECO:0000256" key="1">
    <source>
        <dbReference type="SAM" id="MobiDB-lite"/>
    </source>
</evidence>
<dbReference type="InterPro" id="IPR036465">
    <property type="entry name" value="vWFA_dom_sf"/>
</dbReference>
<dbReference type="Gene3D" id="3.40.50.410">
    <property type="entry name" value="von Willebrand factor, type A domain"/>
    <property type="match status" value="1"/>
</dbReference>
<proteinExistence type="predicted"/>
<dbReference type="EMBL" id="WJIE01000002">
    <property type="protein sequence ID" value="MRG91909.1"/>
    <property type="molecule type" value="Genomic_DNA"/>
</dbReference>
<protein>
    <recommendedName>
        <fullName evidence="4">VWA domain-containing protein</fullName>
    </recommendedName>
</protein>
<accession>A0A6N7PIS2</accession>
<name>A0A6N7PIS2_9BACT</name>
<feature type="region of interest" description="Disordered" evidence="1">
    <location>
        <begin position="20"/>
        <end position="46"/>
    </location>
</feature>
<organism evidence="2 3">
    <name type="scientific">Polyangium spumosum</name>
    <dbReference type="NCBI Taxonomy" id="889282"/>
    <lineage>
        <taxon>Bacteria</taxon>
        <taxon>Pseudomonadati</taxon>
        <taxon>Myxococcota</taxon>
        <taxon>Polyangia</taxon>
        <taxon>Polyangiales</taxon>
        <taxon>Polyangiaceae</taxon>
        <taxon>Polyangium</taxon>
    </lineage>
</organism>
<evidence type="ECO:0008006" key="4">
    <source>
        <dbReference type="Google" id="ProtNLM"/>
    </source>
</evidence>
<comment type="caution">
    <text evidence="2">The sequence shown here is derived from an EMBL/GenBank/DDBJ whole genome shotgun (WGS) entry which is preliminary data.</text>
</comment>
<dbReference type="Proteomes" id="UP000440224">
    <property type="component" value="Unassembled WGS sequence"/>
</dbReference>
<evidence type="ECO:0000313" key="2">
    <source>
        <dbReference type="EMBL" id="MRG91909.1"/>
    </source>
</evidence>